<name>A0ABZ0YUF2_9GAMM</name>
<gene>
    <name evidence="1" type="ORF">SR882_08545</name>
</gene>
<dbReference type="Proteomes" id="UP001327459">
    <property type="component" value="Chromosome"/>
</dbReference>
<dbReference type="EMBL" id="CP140153">
    <property type="protein sequence ID" value="WQH15805.1"/>
    <property type="molecule type" value="Genomic_DNA"/>
</dbReference>
<organism evidence="1 2">
    <name type="scientific">Guyparkeria halophila</name>
    <dbReference type="NCBI Taxonomy" id="47960"/>
    <lineage>
        <taxon>Bacteria</taxon>
        <taxon>Pseudomonadati</taxon>
        <taxon>Pseudomonadota</taxon>
        <taxon>Gammaproteobacteria</taxon>
        <taxon>Chromatiales</taxon>
        <taxon>Thioalkalibacteraceae</taxon>
        <taxon>Guyparkeria</taxon>
    </lineage>
</organism>
<keyword evidence="2" id="KW-1185">Reference proteome</keyword>
<accession>A0ABZ0YUF2</accession>
<sequence length="144" mass="16066">MDDALTRGALAPSRGISLISIFLVWLSDGHSAGWHCRHARRVRRPVCVGSQQSRAPIIDVMQADGSRTLLYIDLNMVRADQAAHPVEWEACGYLKILSPPCRYRVIDSQTLQQTLGIDGSAQLRTARPAWVEQALAEDRMQRDS</sequence>
<evidence type="ECO:0000313" key="1">
    <source>
        <dbReference type="EMBL" id="WQH15805.1"/>
    </source>
</evidence>
<dbReference type="RefSeq" id="WP_322520829.1">
    <property type="nucleotide sequence ID" value="NZ_CP140153.1"/>
</dbReference>
<evidence type="ECO:0000313" key="2">
    <source>
        <dbReference type="Proteomes" id="UP001327459"/>
    </source>
</evidence>
<protein>
    <submittedName>
        <fullName evidence="1">Uncharacterized protein</fullName>
    </submittedName>
</protein>
<proteinExistence type="predicted"/>
<reference evidence="1 2" key="1">
    <citation type="submission" date="2023-11" db="EMBL/GenBank/DDBJ databases">
        <title>MicrobeMod: A computational toolkit for identifying prokaryotic methylation and restriction-modification with nanopore sequencing.</title>
        <authorList>
            <person name="Crits-Christoph A."/>
            <person name="Kang S.C."/>
            <person name="Lee H."/>
            <person name="Ostrov N."/>
        </authorList>
    </citation>
    <scope>NUCLEOTIDE SEQUENCE [LARGE SCALE GENOMIC DNA]</scope>
    <source>
        <strain evidence="1 2">ATCC 49870</strain>
    </source>
</reference>